<dbReference type="EMBL" id="UZAK01009584">
    <property type="protein sequence ID" value="VDO97040.1"/>
    <property type="molecule type" value="Genomic_DNA"/>
</dbReference>
<dbReference type="STRING" id="6186.A0A183JSC5"/>
<gene>
    <name evidence="1" type="ORF">SCUD_LOCUS5615</name>
</gene>
<dbReference type="AlphaFoldDB" id="A0A183JSC5"/>
<protein>
    <submittedName>
        <fullName evidence="3">Profilin</fullName>
    </submittedName>
</protein>
<reference evidence="3" key="1">
    <citation type="submission" date="2016-06" db="UniProtKB">
        <authorList>
            <consortium name="WormBaseParasite"/>
        </authorList>
    </citation>
    <scope>IDENTIFICATION</scope>
</reference>
<evidence type="ECO:0000313" key="3">
    <source>
        <dbReference type="WBParaSite" id="SCUD_0000561501-mRNA-1"/>
    </source>
</evidence>
<name>A0A183JSC5_9TREM</name>
<keyword evidence="2" id="KW-1185">Reference proteome</keyword>
<evidence type="ECO:0000313" key="2">
    <source>
        <dbReference type="Proteomes" id="UP000279833"/>
    </source>
</evidence>
<sequence length="175" mass="20176">MDNKILEIKALKRAWEEMEPGRAIRAELSRARYLEEYGLMNKLDNKTIVDDSGSTITIKSDGFVLLGTCQQGVPVILSRLMLPGRFDLVTPSFIVRDVTTELSGPRPISCMTEMYLQLIDNLIQMIKDHSSFDHTSLLDPSKIYILKFPPELNRTLYPIQLMNLNKFYHHFNEIE</sequence>
<reference evidence="1 2" key="2">
    <citation type="submission" date="2018-11" db="EMBL/GenBank/DDBJ databases">
        <authorList>
            <consortium name="Pathogen Informatics"/>
        </authorList>
    </citation>
    <scope>NUCLEOTIDE SEQUENCE [LARGE SCALE GENOMIC DNA]</scope>
    <source>
        <strain evidence="1">Dakar</strain>
        <strain evidence="2">Dakar, Senegal</strain>
    </source>
</reference>
<accession>A0A183JSC5</accession>
<organism evidence="3">
    <name type="scientific">Schistosoma curassoni</name>
    <dbReference type="NCBI Taxonomy" id="6186"/>
    <lineage>
        <taxon>Eukaryota</taxon>
        <taxon>Metazoa</taxon>
        <taxon>Spiralia</taxon>
        <taxon>Lophotrochozoa</taxon>
        <taxon>Platyhelminthes</taxon>
        <taxon>Trematoda</taxon>
        <taxon>Digenea</taxon>
        <taxon>Strigeidida</taxon>
        <taxon>Schistosomatoidea</taxon>
        <taxon>Schistosomatidae</taxon>
        <taxon>Schistosoma</taxon>
    </lineage>
</organism>
<evidence type="ECO:0000313" key="1">
    <source>
        <dbReference type="EMBL" id="VDO97040.1"/>
    </source>
</evidence>
<proteinExistence type="predicted"/>
<dbReference type="WBParaSite" id="SCUD_0000561501-mRNA-1">
    <property type="protein sequence ID" value="SCUD_0000561501-mRNA-1"/>
    <property type="gene ID" value="SCUD_0000561501"/>
</dbReference>
<dbReference type="Proteomes" id="UP000279833">
    <property type="component" value="Unassembled WGS sequence"/>
</dbReference>